<dbReference type="Proteomes" id="UP001497525">
    <property type="component" value="Unassembled WGS sequence"/>
</dbReference>
<keyword evidence="2" id="KW-0723">Serine/threonine-protein kinase</keyword>
<evidence type="ECO:0000256" key="6">
    <source>
        <dbReference type="ARBA" id="ARBA00022840"/>
    </source>
</evidence>
<dbReference type="PANTHER" id="PTHR44167:SF23">
    <property type="entry name" value="CDC7 KINASE, ISOFORM A-RELATED"/>
    <property type="match status" value="1"/>
</dbReference>
<feature type="region of interest" description="Disordered" evidence="7">
    <location>
        <begin position="191"/>
        <end position="249"/>
    </location>
</feature>
<dbReference type="SMART" id="SM00220">
    <property type="entry name" value="S_TKc"/>
    <property type="match status" value="1"/>
</dbReference>
<comment type="caution">
    <text evidence="9">The sequence shown here is derived from an EMBL/GenBank/DDBJ whole genome shotgun (WGS) entry which is preliminary data.</text>
</comment>
<evidence type="ECO:0000313" key="9">
    <source>
        <dbReference type="EMBL" id="CAL5136432.1"/>
    </source>
</evidence>
<sequence>MPESRIRSVQYIREFPQLSEFFSVMDKRGQGTFASVFAVQSKTESKEGSDKSTYALKMLIPTVDVRRIENEVRILRRLGGRCNVIKMHTAWRIKDHVFILMPFVNFTPFADYYLSADEKEIIRYMRCLLAALSYIHKFGIIHRDIKPTNFLMDQRTKRLFLVDFGLAHSETYGDVDERWESECDAIEAKQKEANSINQQNKRSLPPNFKNDGHTKSAKTPRLERSNPEKSSPSAPSSADKQGPFTHPEQPAVQKTTCVYSVNKNFGKISTTQLSSSASLPSMVSSTCVCGFRLAVCKGCRALPRAVAARRGGTLGFRPPEVMMRCIDQTTAVDVWAAGVIFLSFVSGRYPFIKVDDDLDVLHAFTHLLSYERMNSGAKSLGRRILMDPKPPSMEATETPVSWLRERCIAIRRHEKKFAGLPPLLSGNPKTERDNVERARSSDPRANPIALPSTHVFSVAAYDLLTRLLEPSPLSRISAHDALRHPLFASTSKERVNGGSHLISRNNTSAGKGTSNGADSPLSLSVANFKPRPLFC</sequence>
<feature type="region of interest" description="Disordered" evidence="7">
    <location>
        <begin position="497"/>
        <end position="522"/>
    </location>
</feature>
<proteinExistence type="predicted"/>
<evidence type="ECO:0000256" key="1">
    <source>
        <dbReference type="ARBA" id="ARBA00012513"/>
    </source>
</evidence>
<dbReference type="GO" id="GO:0004674">
    <property type="term" value="F:protein serine/threonine kinase activity"/>
    <property type="evidence" value="ECO:0007669"/>
    <property type="project" value="UniProtKB-KW"/>
</dbReference>
<keyword evidence="5" id="KW-0418">Kinase</keyword>
<dbReference type="AlphaFoldDB" id="A0AAV2TLX4"/>
<keyword evidence="6" id="KW-0067">ATP-binding</keyword>
<gene>
    <name evidence="9" type="ORF">CDAUBV1_LOCUS10525</name>
</gene>
<evidence type="ECO:0000259" key="8">
    <source>
        <dbReference type="PROSITE" id="PS50011"/>
    </source>
</evidence>
<evidence type="ECO:0000313" key="10">
    <source>
        <dbReference type="Proteomes" id="UP001497525"/>
    </source>
</evidence>
<reference evidence="9" key="1">
    <citation type="submission" date="2024-06" db="EMBL/GenBank/DDBJ databases">
        <authorList>
            <person name="Liu X."/>
            <person name="Lenzi L."/>
            <person name="Haldenby T S."/>
            <person name="Uol C."/>
        </authorList>
    </citation>
    <scope>NUCLEOTIDE SEQUENCE</scope>
</reference>
<dbReference type="Gene3D" id="1.10.510.10">
    <property type="entry name" value="Transferase(Phosphotransferase) domain 1"/>
    <property type="match status" value="2"/>
</dbReference>
<dbReference type="Pfam" id="PF00069">
    <property type="entry name" value="Pkinase"/>
    <property type="match status" value="2"/>
</dbReference>
<dbReference type="GO" id="GO:0044773">
    <property type="term" value="P:mitotic DNA damage checkpoint signaling"/>
    <property type="evidence" value="ECO:0007669"/>
    <property type="project" value="TreeGrafter"/>
</dbReference>
<dbReference type="InterPro" id="IPR008271">
    <property type="entry name" value="Ser/Thr_kinase_AS"/>
</dbReference>
<feature type="compositionally biased region" description="Basic and acidic residues" evidence="7">
    <location>
        <begin position="210"/>
        <end position="227"/>
    </location>
</feature>
<evidence type="ECO:0000256" key="7">
    <source>
        <dbReference type="SAM" id="MobiDB-lite"/>
    </source>
</evidence>
<feature type="compositionally biased region" description="Polar residues" evidence="7">
    <location>
        <begin position="193"/>
        <end position="202"/>
    </location>
</feature>
<dbReference type="PROSITE" id="PS00108">
    <property type="entry name" value="PROTEIN_KINASE_ST"/>
    <property type="match status" value="1"/>
</dbReference>
<evidence type="ECO:0000256" key="2">
    <source>
        <dbReference type="ARBA" id="ARBA00022527"/>
    </source>
</evidence>
<feature type="compositionally biased region" description="Basic and acidic residues" evidence="7">
    <location>
        <begin position="429"/>
        <end position="442"/>
    </location>
</feature>
<feature type="domain" description="Protein kinase" evidence="8">
    <location>
        <begin position="22"/>
        <end position="487"/>
    </location>
</feature>
<dbReference type="GO" id="GO:0005524">
    <property type="term" value="F:ATP binding"/>
    <property type="evidence" value="ECO:0007669"/>
    <property type="project" value="UniProtKB-KW"/>
</dbReference>
<feature type="compositionally biased region" description="Polar residues" evidence="7">
    <location>
        <begin position="502"/>
        <end position="522"/>
    </location>
</feature>
<dbReference type="InterPro" id="IPR000719">
    <property type="entry name" value="Prot_kinase_dom"/>
</dbReference>
<evidence type="ECO:0000256" key="5">
    <source>
        <dbReference type="ARBA" id="ARBA00022777"/>
    </source>
</evidence>
<dbReference type="SUPFAM" id="SSF56112">
    <property type="entry name" value="Protein kinase-like (PK-like)"/>
    <property type="match status" value="1"/>
</dbReference>
<dbReference type="Gene3D" id="3.30.200.20">
    <property type="entry name" value="Phosphorylase Kinase, domain 1"/>
    <property type="match status" value="1"/>
</dbReference>
<organism evidence="9 10">
    <name type="scientific">Calicophoron daubneyi</name>
    <name type="common">Rumen fluke</name>
    <name type="synonym">Paramphistomum daubneyi</name>
    <dbReference type="NCBI Taxonomy" id="300641"/>
    <lineage>
        <taxon>Eukaryota</taxon>
        <taxon>Metazoa</taxon>
        <taxon>Spiralia</taxon>
        <taxon>Lophotrochozoa</taxon>
        <taxon>Platyhelminthes</taxon>
        <taxon>Trematoda</taxon>
        <taxon>Digenea</taxon>
        <taxon>Plagiorchiida</taxon>
        <taxon>Pronocephalata</taxon>
        <taxon>Paramphistomoidea</taxon>
        <taxon>Paramphistomidae</taxon>
        <taxon>Calicophoron</taxon>
    </lineage>
</organism>
<keyword evidence="4" id="KW-0547">Nucleotide-binding</keyword>
<dbReference type="PANTHER" id="PTHR44167">
    <property type="entry name" value="OVARIAN-SPECIFIC SERINE/THREONINE-PROTEIN KINASE LOK-RELATED"/>
    <property type="match status" value="1"/>
</dbReference>
<dbReference type="GO" id="GO:0005634">
    <property type="term" value="C:nucleus"/>
    <property type="evidence" value="ECO:0007669"/>
    <property type="project" value="TreeGrafter"/>
</dbReference>
<keyword evidence="3" id="KW-0808">Transferase</keyword>
<accession>A0AAV2TLX4</accession>
<protein>
    <recommendedName>
        <fullName evidence="1">non-specific serine/threonine protein kinase</fullName>
        <ecNumber evidence="1">2.7.11.1</ecNumber>
    </recommendedName>
</protein>
<dbReference type="EC" id="2.7.11.1" evidence="1"/>
<dbReference type="EMBL" id="CAXLJL010000323">
    <property type="protein sequence ID" value="CAL5136432.1"/>
    <property type="molecule type" value="Genomic_DNA"/>
</dbReference>
<name>A0AAV2TLX4_CALDB</name>
<evidence type="ECO:0000256" key="3">
    <source>
        <dbReference type="ARBA" id="ARBA00022679"/>
    </source>
</evidence>
<dbReference type="InterPro" id="IPR011009">
    <property type="entry name" value="Kinase-like_dom_sf"/>
</dbReference>
<evidence type="ECO:0000256" key="4">
    <source>
        <dbReference type="ARBA" id="ARBA00022741"/>
    </source>
</evidence>
<dbReference type="PROSITE" id="PS50011">
    <property type="entry name" value="PROTEIN_KINASE_DOM"/>
    <property type="match status" value="1"/>
</dbReference>
<feature type="region of interest" description="Disordered" evidence="7">
    <location>
        <begin position="419"/>
        <end position="446"/>
    </location>
</feature>